<proteinExistence type="predicted"/>
<reference evidence="2" key="1">
    <citation type="journal article" date="2019" name="Int. J. Syst. Evol. Microbiol.">
        <title>The Global Catalogue of Microorganisms (GCM) 10K type strain sequencing project: providing services to taxonomists for standard genome sequencing and annotation.</title>
        <authorList>
            <consortium name="The Broad Institute Genomics Platform"/>
            <consortium name="The Broad Institute Genome Sequencing Center for Infectious Disease"/>
            <person name="Wu L."/>
            <person name="Ma J."/>
        </authorList>
    </citation>
    <scope>NUCLEOTIDE SEQUENCE [LARGE SCALE GENOMIC DNA]</scope>
    <source>
        <strain evidence="2">NBRC 106310</strain>
    </source>
</reference>
<dbReference type="RefSeq" id="WP_286299019.1">
    <property type="nucleotide sequence ID" value="NZ_AP027728.1"/>
</dbReference>
<sequence>MLSSRLIPGLDGGYTIATAARARQLAERGADVQVLTVDPADAAAHAAHRAEFVRLGMLPAAVPLRNLFDEAGASSGGAAEWLSAAARSAPCGSHAATAEQADEYREITDAESRPILALPVISGDPDWHLSTAPVRVYDEHGDTVGALPGFGGLYRAWLDHLVEQAERPVVVICESRQLGELLAGWPHPGRASCTPSTPCTWSRRTRRMRH</sequence>
<dbReference type="Proteomes" id="UP001321543">
    <property type="component" value="Chromosome"/>
</dbReference>
<evidence type="ECO:0000313" key="1">
    <source>
        <dbReference type="EMBL" id="BDZ39121.1"/>
    </source>
</evidence>
<gene>
    <name evidence="1" type="ORF">GCM10025863_17350</name>
</gene>
<evidence type="ECO:0000313" key="2">
    <source>
        <dbReference type="Proteomes" id="UP001321543"/>
    </source>
</evidence>
<dbReference type="EMBL" id="AP027728">
    <property type="protein sequence ID" value="BDZ39121.1"/>
    <property type="molecule type" value="Genomic_DNA"/>
</dbReference>
<keyword evidence="2" id="KW-1185">Reference proteome</keyword>
<organism evidence="1 2">
    <name type="scientific">Microbacterium suwonense</name>
    <dbReference type="NCBI Taxonomy" id="683047"/>
    <lineage>
        <taxon>Bacteria</taxon>
        <taxon>Bacillati</taxon>
        <taxon>Actinomycetota</taxon>
        <taxon>Actinomycetes</taxon>
        <taxon>Micrococcales</taxon>
        <taxon>Microbacteriaceae</taxon>
        <taxon>Microbacterium</taxon>
    </lineage>
</organism>
<protein>
    <submittedName>
        <fullName evidence="1">Uncharacterized protein</fullName>
    </submittedName>
</protein>
<name>A0ABN6X6W6_9MICO</name>
<accession>A0ABN6X6W6</accession>